<dbReference type="Proteomes" id="UP000478052">
    <property type="component" value="Unassembled WGS sequence"/>
</dbReference>
<organism evidence="2 4">
    <name type="scientific">Aphis craccivora</name>
    <name type="common">Cowpea aphid</name>
    <dbReference type="NCBI Taxonomy" id="307492"/>
    <lineage>
        <taxon>Eukaryota</taxon>
        <taxon>Metazoa</taxon>
        <taxon>Ecdysozoa</taxon>
        <taxon>Arthropoda</taxon>
        <taxon>Hexapoda</taxon>
        <taxon>Insecta</taxon>
        <taxon>Pterygota</taxon>
        <taxon>Neoptera</taxon>
        <taxon>Paraneoptera</taxon>
        <taxon>Hemiptera</taxon>
        <taxon>Sternorrhyncha</taxon>
        <taxon>Aphidomorpha</taxon>
        <taxon>Aphidoidea</taxon>
        <taxon>Aphididae</taxon>
        <taxon>Aphidini</taxon>
        <taxon>Aphis</taxon>
        <taxon>Aphis</taxon>
    </lineage>
</organism>
<dbReference type="PANTHER" id="PTHR46599:SF3">
    <property type="entry name" value="PIGGYBAC TRANSPOSABLE ELEMENT-DERIVED PROTEIN 4"/>
    <property type="match status" value="1"/>
</dbReference>
<comment type="caution">
    <text evidence="2">The sequence shown here is derived from an EMBL/GenBank/DDBJ whole genome shotgun (WGS) entry which is preliminary data.</text>
</comment>
<gene>
    <name evidence="2" type="ORF">FWK35_00015728</name>
    <name evidence="3" type="ORF">FWK35_00019809</name>
</gene>
<evidence type="ECO:0000259" key="1">
    <source>
        <dbReference type="Pfam" id="PF13843"/>
    </source>
</evidence>
<dbReference type="InterPro" id="IPR029526">
    <property type="entry name" value="PGBD"/>
</dbReference>
<dbReference type="AlphaFoldDB" id="A0A6G0Y1I2"/>
<dbReference type="PANTHER" id="PTHR46599">
    <property type="entry name" value="PIGGYBAC TRANSPOSABLE ELEMENT-DERIVED PROTEIN 4"/>
    <property type="match status" value="1"/>
</dbReference>
<feature type="domain" description="PiggyBac transposable element-derived protein" evidence="1">
    <location>
        <begin position="2"/>
        <end position="161"/>
    </location>
</feature>
<keyword evidence="4" id="KW-1185">Reference proteome</keyword>
<evidence type="ECO:0000313" key="2">
    <source>
        <dbReference type="EMBL" id="KAF0747422.1"/>
    </source>
</evidence>
<dbReference type="Pfam" id="PF13843">
    <property type="entry name" value="DDE_Tnp_1_7"/>
    <property type="match status" value="1"/>
</dbReference>
<dbReference type="EMBL" id="VUJU01006678">
    <property type="protein sequence ID" value="KAF0747893.1"/>
    <property type="molecule type" value="Genomic_DNA"/>
</dbReference>
<evidence type="ECO:0000313" key="4">
    <source>
        <dbReference type="Proteomes" id="UP000478052"/>
    </source>
</evidence>
<sequence length="166" mass="19629">MSPLQIFDMIMSNMYQKIVFESNLYAEQHNISLNTNIEELKSFLGLLIFMGYHEVPGIRLYWSNDPNFNCDRVAQVMSVKRFLKLFRFIHLNDNSKMPQRQSQEFDKLYKIRPLLPHLQETYKTMYKPSRHLAVDESMVAFKGCSSMKQFMPLKPIKRGFKSLGFS</sequence>
<dbReference type="EMBL" id="VUJU01006853">
    <property type="protein sequence ID" value="KAF0747422.1"/>
    <property type="molecule type" value="Genomic_DNA"/>
</dbReference>
<dbReference type="OrthoDB" id="10043918at2759"/>
<proteinExistence type="predicted"/>
<protein>
    <submittedName>
        <fullName evidence="2">PiggyBac transposable element-derived protein 4-like</fullName>
    </submittedName>
</protein>
<name>A0A6G0Y1I2_APHCR</name>
<reference evidence="2 4" key="1">
    <citation type="submission" date="2019-08" db="EMBL/GenBank/DDBJ databases">
        <title>Whole genome of Aphis craccivora.</title>
        <authorList>
            <person name="Voronova N.V."/>
            <person name="Shulinski R.S."/>
            <person name="Bandarenka Y.V."/>
            <person name="Zhorov D.G."/>
            <person name="Warner D."/>
        </authorList>
    </citation>
    <scope>NUCLEOTIDE SEQUENCE [LARGE SCALE GENOMIC DNA]</scope>
    <source>
        <strain evidence="2">180601</strain>
        <tissue evidence="2">Whole Body</tissue>
    </source>
</reference>
<evidence type="ECO:0000313" key="3">
    <source>
        <dbReference type="EMBL" id="KAF0747893.1"/>
    </source>
</evidence>
<accession>A0A6G0Y1I2</accession>